<gene>
    <name evidence="17 18" type="primary">LOC107217260</name>
</gene>
<dbReference type="InterPro" id="IPR046885">
    <property type="entry name" value="MnmA-like_C"/>
</dbReference>
<evidence type="ECO:0000259" key="14">
    <source>
        <dbReference type="Pfam" id="PF20258"/>
    </source>
</evidence>
<dbReference type="NCBIfam" id="TIGR00420">
    <property type="entry name" value="trmU"/>
    <property type="match status" value="1"/>
</dbReference>
<dbReference type="Pfam" id="PF20258">
    <property type="entry name" value="tRNA_Me_trans_C"/>
    <property type="match status" value="1"/>
</dbReference>
<evidence type="ECO:0000256" key="3">
    <source>
        <dbReference type="ARBA" id="ARBA00006191"/>
    </source>
</evidence>
<reference evidence="17" key="1">
    <citation type="submission" date="2025-04" db="UniProtKB">
        <authorList>
            <consortium name="RefSeq"/>
        </authorList>
    </citation>
    <scope>IDENTIFICATION</scope>
    <source>
        <tissue evidence="18">Thorax and Abdomen</tissue>
        <tissue evidence="17">Whole body</tissue>
    </source>
</reference>
<dbReference type="CDD" id="cd01998">
    <property type="entry name" value="MnmA_TRMU-like"/>
    <property type="match status" value="1"/>
</dbReference>
<proteinExistence type="inferred from homology"/>
<evidence type="ECO:0000313" key="18">
    <source>
        <dbReference type="RefSeq" id="XP_046597690.1"/>
    </source>
</evidence>
<dbReference type="Proteomes" id="UP000829291">
    <property type="component" value="Chromosome 5"/>
</dbReference>
<dbReference type="RefSeq" id="XP_046597690.1">
    <property type="nucleotide sequence ID" value="XM_046741734.1"/>
</dbReference>
<keyword evidence="6" id="KW-0808">Transferase</keyword>
<keyword evidence="9" id="KW-0067">ATP-binding</keyword>
<dbReference type="InterPro" id="IPR004506">
    <property type="entry name" value="MnmA-like"/>
</dbReference>
<dbReference type="GO" id="GO:0061708">
    <property type="term" value="F:tRNA-5-taurinomethyluridine 2-sulfurtransferase"/>
    <property type="evidence" value="ECO:0007669"/>
    <property type="project" value="UniProtKB-EC"/>
</dbReference>
<feature type="domain" description="tRNA-specific 2-thiouridylase MnmA-like C-terminal" evidence="14">
    <location>
        <begin position="293"/>
        <end position="367"/>
    </location>
</feature>
<dbReference type="Gene3D" id="3.40.50.620">
    <property type="entry name" value="HUPs"/>
    <property type="match status" value="1"/>
</dbReference>
<dbReference type="GO" id="GO:0005524">
    <property type="term" value="F:ATP binding"/>
    <property type="evidence" value="ECO:0007669"/>
    <property type="project" value="UniProtKB-KW"/>
</dbReference>
<keyword evidence="11" id="KW-1015">Disulfide bond</keyword>
<keyword evidence="8" id="KW-0547">Nucleotide-binding</keyword>
<dbReference type="GO" id="GO:0000049">
    <property type="term" value="F:tRNA binding"/>
    <property type="evidence" value="ECO:0007669"/>
    <property type="project" value="UniProtKB-KW"/>
</dbReference>
<dbReference type="SUPFAM" id="SSF52402">
    <property type="entry name" value="Adenine nucleotide alpha hydrolases-like"/>
    <property type="match status" value="1"/>
</dbReference>
<dbReference type="AlphaFoldDB" id="A0A6J0B7M1"/>
<dbReference type="Gene3D" id="2.40.30.10">
    <property type="entry name" value="Translation factors"/>
    <property type="match status" value="1"/>
</dbReference>
<comment type="subcellular location">
    <subcellularLocation>
        <location evidence="2">Mitochondrion</location>
    </subcellularLocation>
</comment>
<evidence type="ECO:0000256" key="6">
    <source>
        <dbReference type="ARBA" id="ARBA00022679"/>
    </source>
</evidence>
<accession>A0A6J0B7M1</accession>
<feature type="domain" description="tRNA-specific 2-thiouridylase MnmA-like central" evidence="15">
    <location>
        <begin position="216"/>
        <end position="279"/>
    </location>
</feature>
<name>A0A6J0B7M1_NEOLC</name>
<dbReference type="InterPro" id="IPR023382">
    <property type="entry name" value="MnmA-like_central_sf"/>
</dbReference>
<evidence type="ECO:0000256" key="2">
    <source>
        <dbReference type="ARBA" id="ARBA00004173"/>
    </source>
</evidence>
<dbReference type="HAMAP" id="MF_00144">
    <property type="entry name" value="tRNA_thiouridyl_MnmA"/>
    <property type="match status" value="1"/>
</dbReference>
<dbReference type="InterPro" id="IPR014729">
    <property type="entry name" value="Rossmann-like_a/b/a_fold"/>
</dbReference>
<dbReference type="NCBIfam" id="NF001138">
    <property type="entry name" value="PRK00143.1"/>
    <property type="match status" value="1"/>
</dbReference>
<dbReference type="RefSeq" id="XP_015510192.1">
    <property type="nucleotide sequence ID" value="XM_015654706.1"/>
</dbReference>
<dbReference type="InterPro" id="IPR046884">
    <property type="entry name" value="MnmA-like_central"/>
</dbReference>
<evidence type="ECO:0000256" key="9">
    <source>
        <dbReference type="ARBA" id="ARBA00022840"/>
    </source>
</evidence>
<evidence type="ECO:0000256" key="13">
    <source>
        <dbReference type="SAM" id="MobiDB-lite"/>
    </source>
</evidence>
<dbReference type="OrthoDB" id="3685at2759"/>
<dbReference type="GeneID" id="107217260"/>
<dbReference type="GO" id="GO:0002143">
    <property type="term" value="P:tRNA wobble position uridine thiolation"/>
    <property type="evidence" value="ECO:0007669"/>
    <property type="project" value="TreeGrafter"/>
</dbReference>
<sequence length="415" mass="47255">MRSGIRRVVVGMSGGVDSAVSALLLKRKGFDVVGVFMQNWDANEEIGTCTIEQDYKDAERVCDRLGVPLTRIDFVKEYWNEVFSNLLKDYESGYTPNPDIRCNKFIKFRSFFDYSTNKLGADAVATGHYANTSFGTYLQRYVSNKNVKLLQAKDAIKDQTFFLCQIPQDSLRLTMFPLGEYYKKDVVKIARENGLYNVANKRESTGICFIGKRRFQDFISEYVDKKPGNFIDLDTGTVVGKHNGIHHWTLGQGCRIGGVRRPYFVFRKDSKSNDILVVQGTNHPALYTELALTSRVHWIDPGMEDLVKRQGILNCNFRFQHTHPLVPCKILQTLDNRLIIRINKPLRAVTPGQFAALYLADECLGGAQMLNVGPSLYSLNQSNRKDIQEEQDDSEEYQNSLKPPIQEARHNSVLH</sequence>
<dbReference type="PANTHER" id="PTHR11933">
    <property type="entry name" value="TRNA 5-METHYLAMINOMETHYL-2-THIOURIDYLATE -METHYLTRANSFERASE"/>
    <property type="match status" value="1"/>
</dbReference>
<evidence type="ECO:0000256" key="1">
    <source>
        <dbReference type="ARBA" id="ARBA00003986"/>
    </source>
</evidence>
<protein>
    <recommendedName>
        <fullName evidence="4">tRNA-5-taurinomethyluridine 2-sulfurtransferase</fullName>
        <ecNumber evidence="4">2.8.1.14</ecNumber>
    </recommendedName>
</protein>
<evidence type="ECO:0000259" key="15">
    <source>
        <dbReference type="Pfam" id="PF20259"/>
    </source>
</evidence>
<feature type="region of interest" description="Disordered" evidence="13">
    <location>
        <begin position="385"/>
        <end position="415"/>
    </location>
</feature>
<dbReference type="FunFam" id="2.30.30.280:FF:000001">
    <property type="entry name" value="tRNA-specific 2-thiouridylase MnmA"/>
    <property type="match status" value="1"/>
</dbReference>
<comment type="similarity">
    <text evidence="3">Belongs to the MnmA/TRMU family.</text>
</comment>
<keyword evidence="5" id="KW-0820">tRNA-binding</keyword>
<evidence type="ECO:0000256" key="10">
    <source>
        <dbReference type="ARBA" id="ARBA00022884"/>
    </source>
</evidence>
<dbReference type="GO" id="GO:0005739">
    <property type="term" value="C:mitochondrion"/>
    <property type="evidence" value="ECO:0007669"/>
    <property type="project" value="UniProtKB-SubCell"/>
</dbReference>
<dbReference type="EC" id="2.8.1.14" evidence="4"/>
<dbReference type="FunFam" id="3.40.50.620:FF:000104">
    <property type="entry name" value="Mitochondrial tRNA-specific 2-thiouridylase 1"/>
    <property type="match status" value="1"/>
</dbReference>
<comment type="function">
    <text evidence="1">Catalyzes the 2-thiolation of uridine at the wobble position (U34) of mitochondrial tRNA(Lys), tRNA(Glu) and tRNA(Gln). Required for the formation of 5-taurinomethyl-2-thiouridine (tm5s2U) of mitochondrial tRNA(Lys), tRNA(Glu), and tRNA(Gln) at the wobble position. ATP is required to activate the C2 atom of the wobble base.</text>
</comment>
<dbReference type="InParanoid" id="A0A6J0B7M1"/>
<evidence type="ECO:0000256" key="11">
    <source>
        <dbReference type="ARBA" id="ARBA00023157"/>
    </source>
</evidence>
<organism evidence="16 17">
    <name type="scientific">Neodiprion lecontei</name>
    <name type="common">Redheaded pine sawfly</name>
    <dbReference type="NCBI Taxonomy" id="441921"/>
    <lineage>
        <taxon>Eukaryota</taxon>
        <taxon>Metazoa</taxon>
        <taxon>Ecdysozoa</taxon>
        <taxon>Arthropoda</taxon>
        <taxon>Hexapoda</taxon>
        <taxon>Insecta</taxon>
        <taxon>Pterygota</taxon>
        <taxon>Neoptera</taxon>
        <taxon>Endopterygota</taxon>
        <taxon>Hymenoptera</taxon>
        <taxon>Tenthredinoidea</taxon>
        <taxon>Diprionidae</taxon>
        <taxon>Diprioninae</taxon>
        <taxon>Neodiprion</taxon>
    </lineage>
</organism>
<keyword evidence="10" id="KW-0694">RNA-binding</keyword>
<dbReference type="FunCoup" id="A0A6J0B7M1">
    <property type="interactions" value="1556"/>
</dbReference>
<evidence type="ECO:0000256" key="8">
    <source>
        <dbReference type="ARBA" id="ARBA00022741"/>
    </source>
</evidence>
<dbReference type="Pfam" id="PF03054">
    <property type="entry name" value="tRNA_Me_trans"/>
    <property type="match status" value="1"/>
</dbReference>
<evidence type="ECO:0000256" key="12">
    <source>
        <dbReference type="ARBA" id="ARBA00049564"/>
    </source>
</evidence>
<evidence type="ECO:0000256" key="4">
    <source>
        <dbReference type="ARBA" id="ARBA00011953"/>
    </source>
</evidence>
<evidence type="ECO:0000256" key="7">
    <source>
        <dbReference type="ARBA" id="ARBA00022694"/>
    </source>
</evidence>
<dbReference type="PANTHER" id="PTHR11933:SF5">
    <property type="entry name" value="MITOCHONDRIAL TRNA-SPECIFIC 2-THIOURIDYLASE 1"/>
    <property type="match status" value="1"/>
</dbReference>
<dbReference type="KEGG" id="nlo:107217260"/>
<comment type="catalytic activity">
    <reaction evidence="12">
        <text>5-taurinomethyluridine(34) in tRNA + S-sulfanyl-L-cysteinyl-[protein] + AH2 + ATP = 5-taurinomethyl-2-thiouridine(34) in tRNA + L-cysteinyl-[protein] + A + AMP + diphosphate + H(+)</text>
        <dbReference type="Rhea" id="RHEA:47040"/>
        <dbReference type="Rhea" id="RHEA-COMP:10131"/>
        <dbReference type="Rhea" id="RHEA-COMP:11726"/>
        <dbReference type="Rhea" id="RHEA-COMP:11732"/>
        <dbReference type="Rhea" id="RHEA-COMP:11733"/>
        <dbReference type="ChEBI" id="CHEBI:13193"/>
        <dbReference type="ChEBI" id="CHEBI:15378"/>
        <dbReference type="ChEBI" id="CHEBI:17499"/>
        <dbReference type="ChEBI" id="CHEBI:29950"/>
        <dbReference type="ChEBI" id="CHEBI:30616"/>
        <dbReference type="ChEBI" id="CHEBI:33019"/>
        <dbReference type="ChEBI" id="CHEBI:61963"/>
        <dbReference type="ChEBI" id="CHEBI:87171"/>
        <dbReference type="ChEBI" id="CHEBI:87172"/>
        <dbReference type="ChEBI" id="CHEBI:456215"/>
        <dbReference type="EC" id="2.8.1.14"/>
    </reaction>
</comment>
<evidence type="ECO:0000313" key="16">
    <source>
        <dbReference type="Proteomes" id="UP000829291"/>
    </source>
</evidence>
<dbReference type="Gene3D" id="2.30.30.280">
    <property type="entry name" value="Adenine nucleotide alpha hydrolases-like domains"/>
    <property type="match status" value="1"/>
</dbReference>
<keyword evidence="16" id="KW-1185">Reference proteome</keyword>
<dbReference type="Pfam" id="PF20259">
    <property type="entry name" value="tRNA_Me_trans_M"/>
    <property type="match status" value="1"/>
</dbReference>
<evidence type="ECO:0000313" key="17">
    <source>
        <dbReference type="RefSeq" id="XP_015510192.1"/>
    </source>
</evidence>
<keyword evidence="7" id="KW-0819">tRNA processing</keyword>
<evidence type="ECO:0000256" key="5">
    <source>
        <dbReference type="ARBA" id="ARBA00022555"/>
    </source>
</evidence>